<evidence type="ECO:0000256" key="3">
    <source>
        <dbReference type="RuleBase" id="RU003707"/>
    </source>
</evidence>
<reference evidence="5" key="1">
    <citation type="journal article" date="2019" name="Int. J. Syst. Evol. Microbiol.">
        <title>The Global Catalogue of Microorganisms (GCM) 10K type strain sequencing project: providing services to taxonomists for standard genome sequencing and annotation.</title>
        <authorList>
            <consortium name="The Broad Institute Genomics Platform"/>
            <consortium name="The Broad Institute Genome Sequencing Center for Infectious Disease"/>
            <person name="Wu L."/>
            <person name="Ma J."/>
        </authorList>
    </citation>
    <scope>NUCLEOTIDE SEQUENCE [LARGE SCALE GENOMIC DNA]</scope>
    <source>
        <strain evidence="5">CCUG 63830</strain>
    </source>
</reference>
<comment type="caution">
    <text evidence="4">The sequence shown here is derived from an EMBL/GenBank/DDBJ whole genome shotgun (WGS) entry which is preliminary data.</text>
</comment>
<evidence type="ECO:0000313" key="4">
    <source>
        <dbReference type="EMBL" id="MFC6660502.1"/>
    </source>
</evidence>
<organism evidence="4 5">
    <name type="scientific">Deinococcus multiflagellatus</name>
    <dbReference type="NCBI Taxonomy" id="1656887"/>
    <lineage>
        <taxon>Bacteria</taxon>
        <taxon>Thermotogati</taxon>
        <taxon>Deinococcota</taxon>
        <taxon>Deinococci</taxon>
        <taxon>Deinococcales</taxon>
        <taxon>Deinococcaceae</taxon>
        <taxon>Deinococcus</taxon>
    </lineage>
</organism>
<evidence type="ECO:0000256" key="2">
    <source>
        <dbReference type="ARBA" id="ARBA00023239"/>
    </source>
</evidence>
<dbReference type="InterPro" id="IPR018376">
    <property type="entry name" value="Enoyl-CoA_hyd/isom_CS"/>
</dbReference>
<gene>
    <name evidence="4" type="ORF">ACFP90_09130</name>
</gene>
<dbReference type="Pfam" id="PF00378">
    <property type="entry name" value="ECH_1"/>
    <property type="match status" value="1"/>
</dbReference>
<dbReference type="EMBL" id="JBHSWB010000001">
    <property type="protein sequence ID" value="MFC6660502.1"/>
    <property type="molecule type" value="Genomic_DNA"/>
</dbReference>
<keyword evidence="2" id="KW-0456">Lyase</keyword>
<name>A0ABW1ZLX3_9DEIO</name>
<proteinExistence type="inferred from homology"/>
<dbReference type="InterPro" id="IPR014748">
    <property type="entry name" value="Enoyl-CoA_hydra_C"/>
</dbReference>
<sequence>MTQLDEFEFNNVQIDQHGPIAVLTIARPKALNALNADTLSEIAQAVNLIVEDAEVGALIITGAGEKAFVAGADISEFTNLEGVYDGREMSLAGQDVMHQIASLPIPVIAAVNGFALGGGLELALACDVRVAATTARLGLPEVSLGLIPGFGGTQRLARLVGAGRALDLMLTARQVKADEALTMGLVNYVADDALTKAREVAESMLRHAPIALSLVKEAVRRGLDSTLEGGLEIEADLFGMTVATKDFREGVDAFLNKRRAEFQGE</sequence>
<dbReference type="Gene3D" id="3.90.226.10">
    <property type="entry name" value="2-enoyl-CoA Hydratase, Chain A, domain 1"/>
    <property type="match status" value="1"/>
</dbReference>
<evidence type="ECO:0000313" key="5">
    <source>
        <dbReference type="Proteomes" id="UP001596317"/>
    </source>
</evidence>
<dbReference type="PROSITE" id="PS00166">
    <property type="entry name" value="ENOYL_COA_HYDRATASE"/>
    <property type="match status" value="1"/>
</dbReference>
<dbReference type="Proteomes" id="UP001596317">
    <property type="component" value="Unassembled WGS sequence"/>
</dbReference>
<evidence type="ECO:0000256" key="1">
    <source>
        <dbReference type="ARBA" id="ARBA00005254"/>
    </source>
</evidence>
<dbReference type="RefSeq" id="WP_224606519.1">
    <property type="nucleotide sequence ID" value="NZ_JAIQXV010000004.1"/>
</dbReference>
<dbReference type="PANTHER" id="PTHR11941:SF54">
    <property type="entry name" value="ENOYL-COA HYDRATASE, MITOCHONDRIAL"/>
    <property type="match status" value="1"/>
</dbReference>
<accession>A0ABW1ZLX3</accession>
<keyword evidence="5" id="KW-1185">Reference proteome</keyword>
<dbReference type="InterPro" id="IPR029045">
    <property type="entry name" value="ClpP/crotonase-like_dom_sf"/>
</dbReference>
<protein>
    <submittedName>
        <fullName evidence="4">Enoyl-CoA hydratase-related protein</fullName>
    </submittedName>
</protein>
<dbReference type="InterPro" id="IPR001753">
    <property type="entry name" value="Enoyl-CoA_hydra/iso"/>
</dbReference>
<dbReference type="SUPFAM" id="SSF52096">
    <property type="entry name" value="ClpP/crotonase"/>
    <property type="match status" value="1"/>
</dbReference>
<comment type="similarity">
    <text evidence="1 3">Belongs to the enoyl-CoA hydratase/isomerase family.</text>
</comment>
<dbReference type="Gene3D" id="1.10.12.10">
    <property type="entry name" value="Lyase 2-enoyl-coa Hydratase, Chain A, domain 2"/>
    <property type="match status" value="1"/>
</dbReference>
<dbReference type="CDD" id="cd06558">
    <property type="entry name" value="crotonase-like"/>
    <property type="match status" value="1"/>
</dbReference>
<dbReference type="PANTHER" id="PTHR11941">
    <property type="entry name" value="ENOYL-COA HYDRATASE-RELATED"/>
    <property type="match status" value="1"/>
</dbReference>